<dbReference type="Gene3D" id="3.40.190.80">
    <property type="match status" value="1"/>
</dbReference>
<feature type="transmembrane region" description="Helical" evidence="15">
    <location>
        <begin position="12"/>
        <end position="34"/>
    </location>
</feature>
<dbReference type="GO" id="GO:0052834">
    <property type="term" value="F:inositol monophosphate phosphatase activity"/>
    <property type="evidence" value="ECO:0007669"/>
    <property type="project" value="UniProtKB-EC"/>
</dbReference>
<evidence type="ECO:0000256" key="9">
    <source>
        <dbReference type="ARBA" id="ARBA00022801"/>
    </source>
</evidence>
<dbReference type="Proteomes" id="UP000242188">
    <property type="component" value="Unassembled WGS sequence"/>
</dbReference>
<keyword evidence="12 15" id="KW-0472">Membrane</keyword>
<comment type="similarity">
    <text evidence="5">Belongs to the inositol monophosphatase superfamily.</text>
</comment>
<comment type="caution">
    <text evidence="16">The sequence shown here is derived from an EMBL/GenBank/DDBJ whole genome shotgun (WGS) entry which is preliminary data.</text>
</comment>
<comment type="pathway">
    <text evidence="4">Polyol metabolism; myo-inositol biosynthesis; myo-inositol from D-glucose 6-phosphate: step 2/2.</text>
</comment>
<dbReference type="InterPro" id="IPR000760">
    <property type="entry name" value="Inositol_monophosphatase-like"/>
</dbReference>
<evidence type="ECO:0000313" key="16">
    <source>
        <dbReference type="EMBL" id="OWF45045.1"/>
    </source>
</evidence>
<dbReference type="PANTHER" id="PTHR43028:SF4">
    <property type="entry name" value="INOSITOL MONOPHOSPHATASE 3"/>
    <property type="match status" value="1"/>
</dbReference>
<evidence type="ECO:0000313" key="17">
    <source>
        <dbReference type="Proteomes" id="UP000242188"/>
    </source>
</evidence>
<dbReference type="OrthoDB" id="74460at2759"/>
<name>A0A210Q8K3_MIZYE</name>
<dbReference type="GO" id="GO:0016020">
    <property type="term" value="C:membrane"/>
    <property type="evidence" value="ECO:0007669"/>
    <property type="project" value="UniProtKB-SubCell"/>
</dbReference>
<feature type="binding site" evidence="14">
    <location>
        <position position="156"/>
    </location>
    <ligand>
        <name>Mg(2+)</name>
        <dbReference type="ChEBI" id="CHEBI:18420"/>
        <label>1</label>
        <note>catalytic</note>
    </ligand>
</feature>
<sequence length="349" mass="38129">MGPANIKLNPIGAAMFLAVALCLIIYAFGVPKWFNREPTVSMKELLTASIELARRGGTKVKDIRLKNILEEKVKGKTAEGADEMLTQGDSESNRAIVYGMSKAFSGIEIISEETDLKPVNFKTIEDVSKKLEEVNNIIKDDEMVPKKDITVWVDPLDATKEYTENLQKYVTVMICVAVKGSPKIGVIYKPFLQQIAWAWVGYGHSENLKNVQKSPSDGKVKLPKKIIVSRSHSGPVEKIAKQAYGNDTQIIPAGGAGYKTLEVISGNADAYVHTTLIKKWDICAGNAVLSALNGKMTTLEGDTIDYKAGGDVKNHDGLLVTSAVNDHYEFLSKLSKVAEEAKKSATSKH</sequence>
<accession>A0A210Q8K3</accession>
<dbReference type="EC" id="3.1.3.25" evidence="6"/>
<dbReference type="Pfam" id="PF00459">
    <property type="entry name" value="Inositol_P"/>
    <property type="match status" value="1"/>
</dbReference>
<dbReference type="PANTHER" id="PTHR43028">
    <property type="entry name" value="3'(2'),5'-BISPHOSPHATE NUCLEOTIDASE 1"/>
    <property type="match status" value="1"/>
</dbReference>
<keyword evidence="8 14" id="KW-0479">Metal-binding</keyword>
<evidence type="ECO:0000256" key="12">
    <source>
        <dbReference type="ARBA" id="ARBA00023136"/>
    </source>
</evidence>
<evidence type="ECO:0000256" key="15">
    <source>
        <dbReference type="SAM" id="Phobius"/>
    </source>
</evidence>
<evidence type="ECO:0000256" key="6">
    <source>
        <dbReference type="ARBA" id="ARBA00013106"/>
    </source>
</evidence>
<comment type="cofactor">
    <cofactor evidence="2 14">
        <name>Mg(2+)</name>
        <dbReference type="ChEBI" id="CHEBI:18420"/>
    </cofactor>
</comment>
<evidence type="ECO:0000256" key="1">
    <source>
        <dbReference type="ARBA" id="ARBA00001033"/>
    </source>
</evidence>
<feature type="binding site" evidence="14">
    <location>
        <position position="112"/>
    </location>
    <ligand>
        <name>Mg(2+)</name>
        <dbReference type="ChEBI" id="CHEBI:18420"/>
        <label>1</label>
        <note>catalytic</note>
    </ligand>
</feature>
<keyword evidence="7 15" id="KW-0812">Transmembrane</keyword>
<dbReference type="InterPro" id="IPR050725">
    <property type="entry name" value="CysQ/Inositol_MonoPase"/>
</dbReference>
<reference evidence="16 17" key="1">
    <citation type="journal article" date="2017" name="Nat. Ecol. Evol.">
        <title>Scallop genome provides insights into evolution of bilaterian karyotype and development.</title>
        <authorList>
            <person name="Wang S."/>
            <person name="Zhang J."/>
            <person name="Jiao W."/>
            <person name="Li J."/>
            <person name="Xun X."/>
            <person name="Sun Y."/>
            <person name="Guo X."/>
            <person name="Huan P."/>
            <person name="Dong B."/>
            <person name="Zhang L."/>
            <person name="Hu X."/>
            <person name="Sun X."/>
            <person name="Wang J."/>
            <person name="Zhao C."/>
            <person name="Wang Y."/>
            <person name="Wang D."/>
            <person name="Huang X."/>
            <person name="Wang R."/>
            <person name="Lv J."/>
            <person name="Li Y."/>
            <person name="Zhang Z."/>
            <person name="Liu B."/>
            <person name="Lu W."/>
            <person name="Hui Y."/>
            <person name="Liang J."/>
            <person name="Zhou Z."/>
            <person name="Hou R."/>
            <person name="Li X."/>
            <person name="Liu Y."/>
            <person name="Li H."/>
            <person name="Ning X."/>
            <person name="Lin Y."/>
            <person name="Zhao L."/>
            <person name="Xing Q."/>
            <person name="Dou J."/>
            <person name="Li Y."/>
            <person name="Mao J."/>
            <person name="Guo H."/>
            <person name="Dou H."/>
            <person name="Li T."/>
            <person name="Mu C."/>
            <person name="Jiang W."/>
            <person name="Fu Q."/>
            <person name="Fu X."/>
            <person name="Miao Y."/>
            <person name="Liu J."/>
            <person name="Yu Q."/>
            <person name="Li R."/>
            <person name="Liao H."/>
            <person name="Li X."/>
            <person name="Kong Y."/>
            <person name="Jiang Z."/>
            <person name="Chourrout D."/>
            <person name="Li R."/>
            <person name="Bao Z."/>
        </authorList>
    </citation>
    <scope>NUCLEOTIDE SEQUENCE [LARGE SCALE GENOMIC DNA]</scope>
    <source>
        <strain evidence="16 17">PY_sf001</strain>
    </source>
</reference>
<evidence type="ECO:0000256" key="4">
    <source>
        <dbReference type="ARBA" id="ARBA00005152"/>
    </source>
</evidence>
<evidence type="ECO:0000256" key="14">
    <source>
        <dbReference type="PIRSR" id="PIRSR600760-2"/>
    </source>
</evidence>
<dbReference type="SUPFAM" id="SSF56655">
    <property type="entry name" value="Carbohydrate phosphatase"/>
    <property type="match status" value="1"/>
</dbReference>
<evidence type="ECO:0000256" key="7">
    <source>
        <dbReference type="ARBA" id="ARBA00022692"/>
    </source>
</evidence>
<dbReference type="FunFam" id="3.30.540.10:FF:000012">
    <property type="entry name" value="Blast:Putative inositol monophosphatase 3"/>
    <property type="match status" value="1"/>
</dbReference>
<keyword evidence="11 15" id="KW-1133">Transmembrane helix</keyword>
<evidence type="ECO:0000256" key="11">
    <source>
        <dbReference type="ARBA" id="ARBA00022989"/>
    </source>
</evidence>
<organism evidence="16 17">
    <name type="scientific">Mizuhopecten yessoensis</name>
    <name type="common">Japanese scallop</name>
    <name type="synonym">Patinopecten yessoensis</name>
    <dbReference type="NCBI Taxonomy" id="6573"/>
    <lineage>
        <taxon>Eukaryota</taxon>
        <taxon>Metazoa</taxon>
        <taxon>Spiralia</taxon>
        <taxon>Lophotrochozoa</taxon>
        <taxon>Mollusca</taxon>
        <taxon>Bivalvia</taxon>
        <taxon>Autobranchia</taxon>
        <taxon>Pteriomorphia</taxon>
        <taxon>Pectinida</taxon>
        <taxon>Pectinoidea</taxon>
        <taxon>Pectinidae</taxon>
        <taxon>Mizuhopecten</taxon>
    </lineage>
</organism>
<evidence type="ECO:0000256" key="13">
    <source>
        <dbReference type="ARBA" id="ARBA00042119"/>
    </source>
</evidence>
<evidence type="ECO:0000256" key="10">
    <source>
        <dbReference type="ARBA" id="ARBA00022842"/>
    </source>
</evidence>
<proteinExistence type="inferred from homology"/>
<evidence type="ECO:0000256" key="8">
    <source>
        <dbReference type="ARBA" id="ARBA00022723"/>
    </source>
</evidence>
<keyword evidence="17" id="KW-1185">Reference proteome</keyword>
<dbReference type="GO" id="GO:0005794">
    <property type="term" value="C:Golgi apparatus"/>
    <property type="evidence" value="ECO:0007669"/>
    <property type="project" value="UniProtKB-ARBA"/>
</dbReference>
<comment type="subcellular location">
    <subcellularLocation>
        <location evidence="3">Membrane</location>
        <topology evidence="3">Single-pass membrane protein</topology>
    </subcellularLocation>
</comment>
<dbReference type="Gene3D" id="3.30.540.10">
    <property type="entry name" value="Fructose-1,6-Bisphosphatase, subunit A, domain 1"/>
    <property type="match status" value="1"/>
</dbReference>
<dbReference type="GO" id="GO:0008254">
    <property type="term" value="F:3'-nucleotidase activity"/>
    <property type="evidence" value="ECO:0007669"/>
    <property type="project" value="TreeGrafter"/>
</dbReference>
<comment type="catalytic activity">
    <reaction evidence="1">
        <text>a myo-inositol phosphate + H2O = myo-inositol + phosphate</text>
        <dbReference type="Rhea" id="RHEA:24056"/>
        <dbReference type="ChEBI" id="CHEBI:15377"/>
        <dbReference type="ChEBI" id="CHEBI:17268"/>
        <dbReference type="ChEBI" id="CHEBI:43474"/>
        <dbReference type="ChEBI" id="CHEBI:84139"/>
        <dbReference type="EC" id="3.1.3.25"/>
    </reaction>
</comment>
<dbReference type="FunFam" id="3.40.190.80:FF:000007">
    <property type="entry name" value="Blast:Putative inositol monophosphatase 3"/>
    <property type="match status" value="1"/>
</dbReference>
<gene>
    <name evidence="16" type="ORF">KP79_PYT08078</name>
</gene>
<dbReference type="EMBL" id="NEDP02004605">
    <property type="protein sequence ID" value="OWF45045.1"/>
    <property type="molecule type" value="Genomic_DNA"/>
</dbReference>
<keyword evidence="10 14" id="KW-0460">Magnesium</keyword>
<feature type="binding site" evidence="14">
    <location>
        <position position="154"/>
    </location>
    <ligand>
        <name>Mg(2+)</name>
        <dbReference type="ChEBI" id="CHEBI:18420"/>
        <label>1</label>
        <note>catalytic</note>
    </ligand>
</feature>
<dbReference type="STRING" id="6573.A0A210Q8K3"/>
<evidence type="ECO:0000256" key="5">
    <source>
        <dbReference type="ARBA" id="ARBA00009759"/>
    </source>
</evidence>
<evidence type="ECO:0000256" key="2">
    <source>
        <dbReference type="ARBA" id="ARBA00001946"/>
    </source>
</evidence>
<protein>
    <recommendedName>
        <fullName evidence="6">inositol-phosphate phosphatase</fullName>
        <ecNumber evidence="6">3.1.3.25</ecNumber>
    </recommendedName>
    <alternativeName>
        <fullName evidence="13">Myo-inositol monophosphatase A3</fullName>
    </alternativeName>
</protein>
<dbReference type="AlphaFoldDB" id="A0A210Q8K3"/>
<feature type="binding site" evidence="14">
    <location>
        <position position="157"/>
    </location>
    <ligand>
        <name>Mg(2+)</name>
        <dbReference type="ChEBI" id="CHEBI:18420"/>
        <label>1</label>
        <note>catalytic</note>
    </ligand>
</feature>
<dbReference type="GO" id="GO:0046872">
    <property type="term" value="F:metal ion binding"/>
    <property type="evidence" value="ECO:0007669"/>
    <property type="project" value="UniProtKB-KW"/>
</dbReference>
<keyword evidence="9" id="KW-0378">Hydrolase</keyword>
<feature type="binding site" evidence="14">
    <location>
        <position position="281"/>
    </location>
    <ligand>
        <name>Mg(2+)</name>
        <dbReference type="ChEBI" id="CHEBI:18420"/>
        <label>1</label>
        <note>catalytic</note>
    </ligand>
</feature>
<evidence type="ECO:0000256" key="3">
    <source>
        <dbReference type="ARBA" id="ARBA00004167"/>
    </source>
</evidence>